<dbReference type="PANTHER" id="PTHR45527:SF14">
    <property type="entry name" value="PLIPASTATIN SYNTHASE SUBUNIT B"/>
    <property type="match status" value="1"/>
</dbReference>
<evidence type="ECO:0000256" key="4">
    <source>
        <dbReference type="ARBA" id="ARBA00022553"/>
    </source>
</evidence>
<dbReference type="Proteomes" id="UP000295497">
    <property type="component" value="Chromosome"/>
</dbReference>
<dbReference type="InterPro" id="IPR001242">
    <property type="entry name" value="Condensation_dom"/>
</dbReference>
<dbReference type="Gene3D" id="3.30.300.30">
    <property type="match status" value="5"/>
</dbReference>
<keyword evidence="4" id="KW-0597">Phosphoprotein</keyword>
<dbReference type="InterPro" id="IPR025110">
    <property type="entry name" value="AMP-bd_C"/>
</dbReference>
<dbReference type="Pfam" id="PF00668">
    <property type="entry name" value="Condensation"/>
    <property type="match status" value="5"/>
</dbReference>
<dbReference type="FunFam" id="3.40.50.980:FF:000002">
    <property type="entry name" value="Enterobactin synthetase component F"/>
    <property type="match status" value="2"/>
</dbReference>
<dbReference type="FunFam" id="3.40.50.980:FF:000001">
    <property type="entry name" value="Non-ribosomal peptide synthetase"/>
    <property type="match status" value="5"/>
</dbReference>
<organism evidence="8 9">
    <name type="scientific">Sorangium cellulosum</name>
    <name type="common">Polyangium cellulosum</name>
    <dbReference type="NCBI Taxonomy" id="56"/>
    <lineage>
        <taxon>Bacteria</taxon>
        <taxon>Pseudomonadati</taxon>
        <taxon>Myxococcota</taxon>
        <taxon>Polyangia</taxon>
        <taxon>Polyangiales</taxon>
        <taxon>Polyangiaceae</taxon>
        <taxon>Sorangium</taxon>
    </lineage>
</organism>
<evidence type="ECO:0000256" key="6">
    <source>
        <dbReference type="SAM" id="MobiDB-lite"/>
    </source>
</evidence>
<dbReference type="Gene3D" id="3.30.559.30">
    <property type="entry name" value="Nonribosomal peptide synthetase, condensation domain"/>
    <property type="match status" value="5"/>
</dbReference>
<dbReference type="CDD" id="cd17643">
    <property type="entry name" value="A_NRPS_Cytc1-like"/>
    <property type="match status" value="2"/>
</dbReference>
<dbReference type="Gene3D" id="3.40.50.1820">
    <property type="entry name" value="alpha/beta hydrolase"/>
    <property type="match status" value="1"/>
</dbReference>
<dbReference type="InterPro" id="IPR036736">
    <property type="entry name" value="ACP-like_sf"/>
</dbReference>
<feature type="region of interest" description="Disordered" evidence="6">
    <location>
        <begin position="5670"/>
        <end position="5690"/>
    </location>
</feature>
<evidence type="ECO:0000256" key="2">
    <source>
        <dbReference type="ARBA" id="ARBA00006432"/>
    </source>
</evidence>
<dbReference type="FunFam" id="1.10.1200.10:FF:000005">
    <property type="entry name" value="Nonribosomal peptide synthetase 1"/>
    <property type="match status" value="2"/>
</dbReference>
<dbReference type="InterPro" id="IPR023213">
    <property type="entry name" value="CAT-like_dom_sf"/>
</dbReference>
<sequence>MTTLNQLLTMLETKGLSLTLVGDGLSLRGNESALADRELVASVRQHKQALVELLRAGHTIGAGARAAVPPNLIPDAAARITPEMLTLVSLDQAAIDVIVSRVPGGAPNVQDIYPLTPLQEGMLFHHLWSPDGDAYTEGYVMAFPSRARMDRFTDALEQVVARHDVLRTSIAWDGLESPVQVVQRRAALPVEILDVDPACSDVARELELRCGAQHLRLDLGRAPLLRCYAAHDVSTGRWLLSVVFHHIAIDHLALELLVAETWAIEQGRGAELPAPAPFRAFVAEARLGVSEQEHAAFFTKLLGDIDETTAPFGLLDEKGDGSAVAEATVQLPRALASAIRASARRLGVSPASLVHLAWALVAARTTGRKDVVFGTVLFGRMQAGVDAGRMLGLLMNTLPVRVSVGDEDVVQAAKTVHALLVDLMRHEHAPLSLAMRASGVAAPAPLFTSLLNYRYNVEAKNSGGRSDGVEVLASHERTNYPLTLSVDDLGHDFALTALVSKRVLPERVCAFMQTALERLVDALEHRTPLRLVDVLPEAERRDVVERWNQTRASASRGCVHEQFEAHARRNPDAIALVHGAERVSYGALNAAANRLAHHLRGVGVGPEQRVAICLERGVGLVTAILAVLKAGGAYVPLDPAYASERLVTTLTDSDPSVVLVDATGRGALGEPVSRSARWVDVERDAAQWAEADEHDPGVEVLPSHLAYVIYTSGSTGRPKGVMVEHAQVSRLFACTEAWFGFDERDVWSLFHSIGFDFSVWELWGALSYGGRLVVVPLTTARSPAEFYELLCAEGVTVLNQTPSAFQQLMAAQAQTPMVHQLRWVIFGGEALELRTLKPWYERNDEQATRLVNMYGITETTVHVTYRALAARDAARPGPSPIGVKLPDLRLYVLDEQRQPVAVGVTGELYVGGAGVARGYLGQPELTAERFVDDPFTGTGRLYRTGDLGRWLPDGSIEYLGRNDFQVKIRGFRIELGEIEARLAGAPGVAEVVVVAQPVGESAPGERRLVAYYTGEHAPDARALREHAARGLPEYMLPAAYVRLPALPLTPNGKLDRKALPAPDVEDFGRQGYEQPTGRIEQALAGIWAELLQVERVGRRDSFFALGGHSLAAVRLVSRVRKVLGVELALSDVFLRPELAALAEAVSRAARAAQHAIPVALRSGPQPLSLAQRRLWFLSQMRGASEAYHISGVVGLRGVLARDVLRRALQRIVERHEALRTCFQELDGEPAQIVQDAGLVLDEQDLRGERDPEAATRRLIESNTARAFDLTREIPLRVLLVQRAEHEHVLHVVMHHIASDGWSIGVFVDELTRLYRAFLAGQPDPLPPLAIQYADYAAWQRRWLGHGELEAHAAYWRESLQGAPALLELPIDRQRPARQDHAGAAVDLALDAALTARIQAAAQHHGVTPYVLLLSSWAALLGRLSGQTDVVIGSPVAGRNRTEVEPLIGFFVNTLPLHIDLNGDPTVRELVARTRDRVLAGQAHQDLPFDQIVEAVNPPRSLAHPPLFQVMFAWQNTADATLEMPGLELSELRVAQPTAQLDLTLTLHEGPAGITGDLSYATALFDHETAERIRGQWLTLLEAMLADEEQPVSTLPLLSERERHALLVDWNTMAEVPALDCLHERFEAQVRQRPDAIALAHGPARLTYRALNERANRLAHHLRALGIGADRLVAICVDRGLDMVTALLATLKAGGAYVPLDPAYASERLGATLADCAPAVLLVDAVGREALGAFTPGPTHVIDLDRDAAAWADAPDSDLEPGSTGVAPNHLAYVIYTSGSTGRPKGVMVEHAQVVRLFDATEAWFHFDDHDVWTLFHSFSFDFSVWEIWGALLYGGRLVIVPAAVARSPRDMVELICDEGVTVLNQTPSAFQQLMAAEAECGRANRLRTIIFGGEALELHTLRPWYARHEHGPRLVNMYGITETTVHVTYRPLEAEDAARPGPSPIGVRIPDLQLHILDGHRQPVPVGVTGELYVGGAGVARGYLGQPELTAERFLENPFPGGGRLYRTGDLARRLPDGSVEYLGRNDFQVKIRGFRIELGEIEASLSRVEGVRDVVVVAREDEPGDKRLVAYFTASGGSAPDAELLRRHAAQSLPPYMVPAAYLHLEALPLTGNGKLDRKALPAPEAGSYVRRAYEGPRGRIEVLLADLWSELLKVERVGRRDDFFALGGHSLLAVQLVSRVRRALDIEISLAVVFEYPELARLAEHLNEAATSRLPAFLPLTDDERREPQPLSLAQQRLWFLTRLDGASDAYHIGGAVRLRGALDREVLRRSLQRIVERHEALRTTFERIDGQPRQVVRRDAVLPWQERELAAEAYPDREAAALAMCSAHESAVFDLERDLPVRALLVRLSADDHVLHLVMHHIAADGWSMGILLGELSALYRALARGEADPLPPLAIQYVDHAVWQRRWLAAGELEAQAEFWRRNLAGAPALLGLPTDQPRVERSHAGANVDVQLGAALSHQLYALCRRHGVTPYMALLASWAATLGRLANQEDVVIGSPVAGRSRTEIEPLIGFFVNTLALRIDLRGEPTVAQLLARTRAQVLAAQDHQDLPFDQVVEAVKPPRSLAHSPLFQVMFDYHSAQPGGLDLPGLQLSSVARPAATARFDLSLTLEEGDAGITGSLVYATALFERATVERIVAHWTTLLEAMAAGDDRRVAELPVLSEAQRRQILVEWNDTAGDYPRAQCLHELFEDQARRTPDATALVAGDQSLSFAELDARASRLARSLRARGVGPDVLVAVCAERGIAMVVGFLGVLKAGGAYIPVDPHHPAAWLAEMLEEAAPRVVLTEAAWQARLPAAQADVVLLAPGGEPVEDVDRSADADELDLRALGLTPRHLAYVMFTSGSTGRPKGVMVEHRGIVNYTAHMIRQQDLASGDGSLILTSLSFDLALTGLYPPLLCGKTVRLGTPGNDVEAWRRQLLSCSNLAPLKLTPSHLALLQQVIPAEALAGRIRTLVLGGEPLRGAALRWWREHAPDMRIFNNYGPTEISVACTAQEVTDPLPASVPLGRPITNARIYILDARGEPVPVGVAGELHVGGVGVARGYVNRPELTRERFLPDPFAAEPDARMYRTGDVARWRPDGTIEYLGRNDHQVKIRGYRVELGEIETTLRAQDGVDEVVVVAREDAPGDLRLVAYLTGAPVSPEALRQHASDRLPSYMVPSAFVHLEALPLTANGKIDRAALPAPDGQTSTRAYEAPRGEKEERLARIWAELLKLEQVGRNDNFFELGGHSLLAVSLIERMRAERLHADVRAVFRASSLAELAQRAGTESQEVALPDNLVTPGATRITPEMLTLVRLDQEAIDSIVAGVDGGAANVADIYPLAPLQEGMLFHHLLDDSSDAYVESHLLAFPTRAGLDRFVAALDHVIARHDILRTGIAWRGLDQPVQVVRRQAKLPVELVVLDPREGDIATQLAARCDPRRVRLDISRAPLLRCHIASDEANGRWVMSVLSHHLVVDHTTLDLLVHEAKAFLRGEADRLPPPVPFRTFVAQARLGVSQDEHRAFFAKMLGDIDEPTAPFGLVDVRGDGRGIGEAHELLPAELALAIRREARRLRVSPASLMHLAWAMVLARTTGREQVVFGTVLFGRMQGGAHADRGLGLFMNTLPVRLGVGERGVAESVTATHALLVDLLRHEHAPLVLAQRASAVPAEAPLFTSLLNYRYTIEDAAPETPTAGDASEERIELLSAEERTNYPLVMSVDDLGEGFALTAHVCEPIEPARVCAFMRTAVEAVVRALEHGGGAAVRELDVLPAAERVQVVAAWNATARDYRHDLCVHELFEAQARRTPDAIAVIAGEARATYRELDERANRLAHLLRVRGVGPDGLVGVAVDRGIDLVVAVLGTLKAGGAYVPLDPSYPRERLATMLADARPSQLVSQTAIAASLPATSAALVLLDAPGALDGYPSSRPERAELTSRHLAYVIYTSGSTGQPKGVMVEHRSIVNFLTTMRDAPGITAEDVLLGVTSLSFDIAGLELYLPLSCGATVVIATREQAGDPVALHALIEAHNVSILQATPSTWRMLAQHSWPARCRSLKVLCGGEALPPSLAAELLGGVPELWNLYGPTETTIWSTLSRLTEPVPHIGRPIANTQVYVLDAQRRPVPIGVPGELYIGGDGVARGYLHREELTAERFVSDPFTPDGRLYRTGDLVRWLPDGNLEYLGRNDFQVKLRGFRIELGEIEARLAEVDDVREVVVVAREDVPGDARLVAYYTAQASRTDALRQHAAASLPAYMMPAAFVHLSAMPLTANGKVDRKALPAPETSSPVRRHDEAPRGQIEQMLAGLWADLLQVPDVTRHDNFFELGGHSLLAVQMVSRLRRMLDIEVPLAHVFEHPRLSALAERLSDAARSQVDAITPIERGRPLPLSLAQKRLWILDRLSEGRQAHHLQGGIRLRGPLDREALAWALARIVKRHEALRTCFRVVDGEPMQIVRPEAEAELVVVARDLRGRRDLDATTLQLASAHTAARFDLERDLPVRAMLMRVADDEHVLHIVTHHIVSDGWSMGVLLDELSALYNAHRKGAPDPMPALSVQYADYAAWQRRWLERGELENQVEFWRRNLAGAPTLLALPTDRPRPAQQDHGGDTVAVRLPVELADQLRALGRRHGVTLYMTILASWAVTLGRLAGQDDVVIGTPVAGRTRAEIEPLIGFFVNTLAMRIDLAGDPTLAQLLARTRAQVLATQRHQDLSFDQVVEVVKPPRSLSHSPIFQVLFAWQNAPAGALALDGLDLASFEVPQSSSQFDLRLSLYETESGIEGTLSYAAALFERATAERFAAMLERSLRAAVASGADTRPIARLSLLDAAERAQVVTTWNATRAPYPHDRCFHELFEDQVARTPNAAALVWDSGQLSYKELDERANRLARYLRRRGVRAESRVAVCIDRSPDVIVALLATLKAGGAYVPLDPSYPPDRLAYMLADSAPKIVLVDAIGKAAVGPRAVIDLSRGDAAWASEPAGPLDRAEVGIGSRSLAYLIYTSGSTGQPKGVLNEHRGLCNLVTAQSAIFGVDETSRVLQFAAFSFDASVSEVGMALVRGASLHVVSRDELMPGPALSRTLARHGITHVTLPPSALAQCDPKHFTATTLIVAGEAIALREAQRWSAQVRLFNAYGPTEAAVCATIHRCSRVDGATVPIGRPIPNARIYLLDRYREPVPVGVIGEIYIGGDGVGRGYLNRPELTQERFLDDPWSDCAGDRMYRTGDLGRWLPDGSVEFLGRNDHQVKIRGFRIEPGEIEAVLAEVDGVGEVLVLAREDQPGDLRLVAYYTAEQPVPVGTLRRRLADFLPEYMIPSAYVHLAAFPLSANGKVDRKALPIPEVEAYVSRAYLPPQGEIEQSVAALWAELLNVDRIGRHDSFFDLGGHSLLAVQMLARLRELVDAEVALRELFAAPTLLELCAVAARRTPLHLRSNLTPFRRAGTKRPVFFIHPGPGEIGYVTALLPGIDPEVPVYGLSAIGYLSGETPLETIEAMAAAYVSAIREVQAHGPYRIVGWCLGGNVGYEMAHQLLSAGERVEFLAFLDAPSSGPIDPSWLATVLNRLPDDIPDELRAKLGELDRAGDVRGMLLTAQATGFLPVNLPIDVIERYVTVAHAVKHAKLRYVPPPLPITITHYLAAERDPVWTMDGWEKVAQRVVYEEVGGDHMTMVQPPHARALARRISEDMARASAEHLAVEARPLRAEKQSRAHAGPNISE</sequence>
<dbReference type="Pfam" id="PF00975">
    <property type="entry name" value="Thioesterase"/>
    <property type="match status" value="1"/>
</dbReference>
<dbReference type="PANTHER" id="PTHR45527">
    <property type="entry name" value="NONRIBOSOMAL PEPTIDE SYNTHETASE"/>
    <property type="match status" value="1"/>
</dbReference>
<dbReference type="InterPro" id="IPR009081">
    <property type="entry name" value="PP-bd_ACP"/>
</dbReference>
<dbReference type="InterPro" id="IPR000873">
    <property type="entry name" value="AMP-dep_synth/lig_dom"/>
</dbReference>
<dbReference type="PROSITE" id="PS00012">
    <property type="entry name" value="PHOSPHOPANTETHEINE"/>
    <property type="match status" value="4"/>
</dbReference>
<name>A0A4P2QSC1_SORCE</name>
<dbReference type="PROSITE" id="PS00455">
    <property type="entry name" value="AMP_BINDING"/>
    <property type="match status" value="5"/>
</dbReference>
<feature type="domain" description="Carrier" evidence="7">
    <location>
        <begin position="4275"/>
        <end position="4350"/>
    </location>
</feature>
<evidence type="ECO:0000259" key="7">
    <source>
        <dbReference type="PROSITE" id="PS50075"/>
    </source>
</evidence>
<feature type="domain" description="Carrier" evidence="7">
    <location>
        <begin position="5326"/>
        <end position="5401"/>
    </location>
</feature>
<dbReference type="Gene3D" id="3.40.50.980">
    <property type="match status" value="10"/>
</dbReference>
<dbReference type="Pfam" id="PF13193">
    <property type="entry name" value="AMP-binding_C"/>
    <property type="match status" value="5"/>
</dbReference>
<dbReference type="Gene3D" id="3.30.559.10">
    <property type="entry name" value="Chloramphenicol acetyltransferase-like domain"/>
    <property type="match status" value="5"/>
</dbReference>
<dbReference type="InterPro" id="IPR045851">
    <property type="entry name" value="AMP-bd_C_sf"/>
</dbReference>
<evidence type="ECO:0000256" key="5">
    <source>
        <dbReference type="ARBA" id="ARBA00022598"/>
    </source>
</evidence>
<dbReference type="SUPFAM" id="SSF53474">
    <property type="entry name" value="alpha/beta-Hydrolases"/>
    <property type="match status" value="1"/>
</dbReference>
<dbReference type="FunFam" id="3.30.559.30:FF:000001">
    <property type="entry name" value="Non-ribosomal peptide synthetase"/>
    <property type="match status" value="1"/>
</dbReference>
<dbReference type="InterPro" id="IPR001031">
    <property type="entry name" value="Thioesterase"/>
</dbReference>
<gene>
    <name evidence="8" type="ORF">SOCE836_052830</name>
</gene>
<proteinExistence type="inferred from homology"/>
<evidence type="ECO:0000256" key="1">
    <source>
        <dbReference type="ARBA" id="ARBA00001957"/>
    </source>
</evidence>
<keyword evidence="3" id="KW-0596">Phosphopantetheine</keyword>
<dbReference type="CDD" id="cd19531">
    <property type="entry name" value="LCL_NRPS-like"/>
    <property type="match status" value="3"/>
</dbReference>
<evidence type="ECO:0000313" key="8">
    <source>
        <dbReference type="EMBL" id="AUX33130.1"/>
    </source>
</evidence>
<dbReference type="NCBIfam" id="NF004282">
    <property type="entry name" value="PRK05691.1"/>
    <property type="match status" value="6"/>
</dbReference>
<dbReference type="Pfam" id="PF00550">
    <property type="entry name" value="PP-binding"/>
    <property type="match status" value="5"/>
</dbReference>
<evidence type="ECO:0000313" key="9">
    <source>
        <dbReference type="Proteomes" id="UP000295497"/>
    </source>
</evidence>
<dbReference type="GO" id="GO:0031177">
    <property type="term" value="F:phosphopantetheine binding"/>
    <property type="evidence" value="ECO:0007669"/>
    <property type="project" value="InterPro"/>
</dbReference>
<dbReference type="GO" id="GO:0005737">
    <property type="term" value="C:cytoplasm"/>
    <property type="evidence" value="ECO:0007669"/>
    <property type="project" value="TreeGrafter"/>
</dbReference>
<dbReference type="GO" id="GO:0044550">
    <property type="term" value="P:secondary metabolite biosynthetic process"/>
    <property type="evidence" value="ECO:0007669"/>
    <property type="project" value="UniProtKB-ARBA"/>
</dbReference>
<evidence type="ECO:0000256" key="3">
    <source>
        <dbReference type="ARBA" id="ARBA00022450"/>
    </source>
</evidence>
<dbReference type="CDD" id="cd05930">
    <property type="entry name" value="A_NRPS"/>
    <property type="match status" value="3"/>
</dbReference>
<feature type="domain" description="Carrier" evidence="7">
    <location>
        <begin position="2137"/>
        <end position="2212"/>
    </location>
</feature>
<comment type="similarity">
    <text evidence="2">Belongs to the ATP-dependent AMP-binding enzyme family.</text>
</comment>
<dbReference type="CDD" id="cd19544">
    <property type="entry name" value="E-C_NRPS"/>
    <property type="match status" value="2"/>
</dbReference>
<dbReference type="SMART" id="SM00823">
    <property type="entry name" value="PKS_PP"/>
    <property type="match status" value="5"/>
</dbReference>
<dbReference type="NCBIfam" id="TIGR01733">
    <property type="entry name" value="AA-adenyl-dom"/>
    <property type="match status" value="5"/>
</dbReference>
<dbReference type="InterPro" id="IPR010071">
    <property type="entry name" value="AA_adenyl_dom"/>
</dbReference>
<dbReference type="NCBIfam" id="NF003417">
    <property type="entry name" value="PRK04813.1"/>
    <property type="match status" value="5"/>
</dbReference>
<dbReference type="FunFam" id="3.30.559.10:FF:000012">
    <property type="entry name" value="Non-ribosomal peptide synthetase"/>
    <property type="match status" value="3"/>
</dbReference>
<dbReference type="InterPro" id="IPR029058">
    <property type="entry name" value="AB_hydrolase_fold"/>
</dbReference>
<dbReference type="GO" id="GO:0072330">
    <property type="term" value="P:monocarboxylic acid biosynthetic process"/>
    <property type="evidence" value="ECO:0007669"/>
    <property type="project" value="UniProtKB-ARBA"/>
</dbReference>
<dbReference type="FunFam" id="2.30.38.10:FF:000001">
    <property type="entry name" value="Non-ribosomal peptide synthetase PvdI"/>
    <property type="match status" value="5"/>
</dbReference>
<dbReference type="SMART" id="SM00824">
    <property type="entry name" value="PKS_TE"/>
    <property type="match status" value="1"/>
</dbReference>
<protein>
    <submittedName>
        <fullName evidence="8">Amino acid adenylation</fullName>
    </submittedName>
</protein>
<dbReference type="InterPro" id="IPR006162">
    <property type="entry name" value="Ppantetheine_attach_site"/>
</dbReference>
<dbReference type="InterPro" id="IPR020806">
    <property type="entry name" value="PKS_PP-bd"/>
</dbReference>
<keyword evidence="5" id="KW-0436">Ligase</keyword>
<dbReference type="PROSITE" id="PS50075">
    <property type="entry name" value="CARRIER"/>
    <property type="match status" value="5"/>
</dbReference>
<feature type="domain" description="Carrier" evidence="7">
    <location>
        <begin position="1074"/>
        <end position="1149"/>
    </location>
</feature>
<feature type="compositionally biased region" description="Basic and acidic residues" evidence="6">
    <location>
        <begin position="5670"/>
        <end position="5680"/>
    </location>
</feature>
<feature type="domain" description="Carrier" evidence="7">
    <location>
        <begin position="3200"/>
        <end position="3274"/>
    </location>
</feature>
<dbReference type="Gene3D" id="2.30.38.10">
    <property type="entry name" value="Luciferase, Domain 3"/>
    <property type="match status" value="5"/>
</dbReference>
<comment type="cofactor">
    <cofactor evidence="1">
        <name>pantetheine 4'-phosphate</name>
        <dbReference type="ChEBI" id="CHEBI:47942"/>
    </cofactor>
</comment>
<dbReference type="SUPFAM" id="SSF56801">
    <property type="entry name" value="Acetyl-CoA synthetase-like"/>
    <property type="match status" value="5"/>
</dbReference>
<dbReference type="FunFam" id="3.30.300.30:FF:000010">
    <property type="entry name" value="Enterobactin synthetase component F"/>
    <property type="match status" value="5"/>
</dbReference>
<dbReference type="GO" id="GO:0043041">
    <property type="term" value="P:amino acid activation for nonribosomal peptide biosynthetic process"/>
    <property type="evidence" value="ECO:0007669"/>
    <property type="project" value="TreeGrafter"/>
</dbReference>
<dbReference type="InterPro" id="IPR020802">
    <property type="entry name" value="TesA-like"/>
</dbReference>
<reference evidence="8 9" key="1">
    <citation type="submission" date="2015-09" db="EMBL/GenBank/DDBJ databases">
        <title>Sorangium comparison.</title>
        <authorList>
            <person name="Zaburannyi N."/>
            <person name="Bunk B."/>
            <person name="Overmann J."/>
            <person name="Mueller R."/>
        </authorList>
    </citation>
    <scope>NUCLEOTIDE SEQUENCE [LARGE SCALE GENOMIC DNA]</scope>
    <source>
        <strain evidence="8 9">So ce836</strain>
    </source>
</reference>
<dbReference type="InterPro" id="IPR020845">
    <property type="entry name" value="AMP-binding_CS"/>
</dbReference>
<dbReference type="SUPFAM" id="SSF47336">
    <property type="entry name" value="ACP-like"/>
    <property type="match status" value="5"/>
</dbReference>
<dbReference type="FunFam" id="1.10.1200.10:FF:000016">
    <property type="entry name" value="Non-ribosomal peptide synthase"/>
    <property type="match status" value="3"/>
</dbReference>
<accession>A0A4P2QSC1</accession>
<dbReference type="SUPFAM" id="SSF52777">
    <property type="entry name" value="CoA-dependent acyltransferases"/>
    <property type="match status" value="10"/>
</dbReference>
<dbReference type="Pfam" id="PF00501">
    <property type="entry name" value="AMP-binding"/>
    <property type="match status" value="5"/>
</dbReference>
<dbReference type="EMBL" id="CP012672">
    <property type="protein sequence ID" value="AUX33130.1"/>
    <property type="molecule type" value="Genomic_DNA"/>
</dbReference>
<dbReference type="FunFam" id="3.40.50.12780:FF:000012">
    <property type="entry name" value="Non-ribosomal peptide synthetase"/>
    <property type="match status" value="5"/>
</dbReference>
<dbReference type="Gene3D" id="1.10.1200.10">
    <property type="entry name" value="ACP-like"/>
    <property type="match status" value="5"/>
</dbReference>
<dbReference type="GO" id="GO:0016874">
    <property type="term" value="F:ligase activity"/>
    <property type="evidence" value="ECO:0007669"/>
    <property type="project" value="UniProtKB-KW"/>
</dbReference>